<sequence length="128" mass="13784">MALKYKVTRTVAATAPNGVKSHSGVHGTSSFPRLPPLPSPTRSSLVSRVQSTLWLRDGATSSARAVELIKAVHAAASSEFSGILEEISYQTQLFSSSVRGESSSWLSSLSSVRFPSKEYRCLLLTANR</sequence>
<comment type="caution">
    <text evidence="2">The sequence shown here is derived from an EMBL/GenBank/DDBJ whole genome shotgun (WGS) entry which is preliminary data.</text>
</comment>
<organism evidence="2 3">
    <name type="scientific">Solanum commersonii</name>
    <name type="common">Commerson's wild potato</name>
    <name type="synonym">Commerson's nightshade</name>
    <dbReference type="NCBI Taxonomy" id="4109"/>
    <lineage>
        <taxon>Eukaryota</taxon>
        <taxon>Viridiplantae</taxon>
        <taxon>Streptophyta</taxon>
        <taxon>Embryophyta</taxon>
        <taxon>Tracheophyta</taxon>
        <taxon>Spermatophyta</taxon>
        <taxon>Magnoliopsida</taxon>
        <taxon>eudicotyledons</taxon>
        <taxon>Gunneridae</taxon>
        <taxon>Pentapetalae</taxon>
        <taxon>asterids</taxon>
        <taxon>lamiids</taxon>
        <taxon>Solanales</taxon>
        <taxon>Solanaceae</taxon>
        <taxon>Solanoideae</taxon>
        <taxon>Solaneae</taxon>
        <taxon>Solanum</taxon>
    </lineage>
</organism>
<feature type="region of interest" description="Disordered" evidence="1">
    <location>
        <begin position="17"/>
        <end position="39"/>
    </location>
</feature>
<name>A0A9J5XNZ4_SOLCO</name>
<dbReference type="EMBL" id="JACXVP010000008">
    <property type="protein sequence ID" value="KAG5589215.1"/>
    <property type="molecule type" value="Genomic_DNA"/>
</dbReference>
<dbReference type="Proteomes" id="UP000824120">
    <property type="component" value="Chromosome 8"/>
</dbReference>
<reference evidence="2 3" key="1">
    <citation type="submission" date="2020-09" db="EMBL/GenBank/DDBJ databases">
        <title>De no assembly of potato wild relative species, Solanum commersonii.</title>
        <authorList>
            <person name="Cho K."/>
        </authorList>
    </citation>
    <scope>NUCLEOTIDE SEQUENCE [LARGE SCALE GENOMIC DNA]</scope>
    <source>
        <strain evidence="2">LZ3.2</strain>
        <tissue evidence="2">Leaf</tissue>
    </source>
</reference>
<protein>
    <submittedName>
        <fullName evidence="2">Uncharacterized protein</fullName>
    </submittedName>
</protein>
<proteinExistence type="predicted"/>
<keyword evidence="3" id="KW-1185">Reference proteome</keyword>
<dbReference type="AlphaFoldDB" id="A0A9J5XNZ4"/>
<accession>A0A9J5XNZ4</accession>
<dbReference type="OrthoDB" id="1323998at2759"/>
<evidence type="ECO:0000313" key="2">
    <source>
        <dbReference type="EMBL" id="KAG5589215.1"/>
    </source>
</evidence>
<evidence type="ECO:0000256" key="1">
    <source>
        <dbReference type="SAM" id="MobiDB-lite"/>
    </source>
</evidence>
<gene>
    <name evidence="2" type="ORF">H5410_039729</name>
</gene>
<evidence type="ECO:0000313" key="3">
    <source>
        <dbReference type="Proteomes" id="UP000824120"/>
    </source>
</evidence>